<name>A0A0R3U9K3_MESCO</name>
<evidence type="ECO:0000313" key="2">
    <source>
        <dbReference type="Proteomes" id="UP000267029"/>
    </source>
</evidence>
<evidence type="ECO:0000313" key="1">
    <source>
        <dbReference type="EMBL" id="VDD77599.1"/>
    </source>
</evidence>
<dbReference type="OrthoDB" id="6253957at2759"/>
<dbReference type="WBParaSite" id="MCU_011303-RA">
    <property type="protein sequence ID" value="MCU_011303-RA"/>
    <property type="gene ID" value="MCU_011303"/>
</dbReference>
<accession>A0A0R3U9K3</accession>
<keyword evidence="2" id="KW-1185">Reference proteome</keyword>
<dbReference type="EMBL" id="UXSR01000875">
    <property type="protein sequence ID" value="VDD77599.1"/>
    <property type="molecule type" value="Genomic_DNA"/>
</dbReference>
<proteinExistence type="predicted"/>
<reference evidence="1 2" key="1">
    <citation type="submission" date="2018-10" db="EMBL/GenBank/DDBJ databases">
        <authorList>
            <consortium name="Pathogen Informatics"/>
        </authorList>
    </citation>
    <scope>NUCLEOTIDE SEQUENCE [LARGE SCALE GENOMIC DNA]</scope>
</reference>
<sequence length="139" mass="15754">MANSFSGTSIPRRQFIVPEEEERGDKVYEKDNDLGQVIEPYSDGDCARMPARQSSIGSLERRVWVPVRLVHVFSDHCDRRMESIARVSDCKIALTAQTKKNVVGEVGRMAIIKANSKKGLDRCVNLLEEKFPAFQVENR</sequence>
<gene>
    <name evidence="1" type="ORF">MCOS_LOCUS3602</name>
</gene>
<organism evidence="1 2">
    <name type="scientific">Mesocestoides corti</name>
    <name type="common">Flatworm</name>
    <dbReference type="NCBI Taxonomy" id="53468"/>
    <lineage>
        <taxon>Eukaryota</taxon>
        <taxon>Metazoa</taxon>
        <taxon>Spiralia</taxon>
        <taxon>Lophotrochozoa</taxon>
        <taxon>Platyhelminthes</taxon>
        <taxon>Cestoda</taxon>
        <taxon>Eucestoda</taxon>
        <taxon>Cyclophyllidea</taxon>
        <taxon>Mesocestoididae</taxon>
        <taxon>Mesocestoides</taxon>
    </lineage>
</organism>
<reference evidence="3" key="2">
    <citation type="submission" date="2019-11" db="UniProtKB">
        <authorList>
            <consortium name="WormBaseParasite"/>
        </authorList>
    </citation>
    <scope>IDENTIFICATION</scope>
</reference>
<protein>
    <submittedName>
        <fullName evidence="3">Ribosomal_L7Ae domain-containing protein</fullName>
    </submittedName>
</protein>
<dbReference type="AlphaFoldDB" id="A0A0R3U9K3"/>
<evidence type="ECO:0000313" key="3">
    <source>
        <dbReference type="WBParaSite" id="MCU_011303-RA"/>
    </source>
</evidence>
<dbReference type="Proteomes" id="UP000267029">
    <property type="component" value="Unassembled WGS sequence"/>
</dbReference>